<keyword evidence="1" id="KW-0732">Signal</keyword>
<proteinExistence type="predicted"/>
<accession>A0A919XJ96</accession>
<organism evidence="3 4">
    <name type="scientific">Paenibacillus albilobatus</name>
    <dbReference type="NCBI Taxonomy" id="2716884"/>
    <lineage>
        <taxon>Bacteria</taxon>
        <taxon>Bacillati</taxon>
        <taxon>Bacillota</taxon>
        <taxon>Bacilli</taxon>
        <taxon>Bacillales</taxon>
        <taxon>Paenibacillaceae</taxon>
        <taxon>Paenibacillus</taxon>
    </lineage>
</organism>
<dbReference type="Gene3D" id="2.40.128.630">
    <property type="match status" value="1"/>
</dbReference>
<dbReference type="InterPro" id="IPR011047">
    <property type="entry name" value="Quinoprotein_ADH-like_sf"/>
</dbReference>
<keyword evidence="4" id="KW-1185">Reference proteome</keyword>
<dbReference type="Gene3D" id="2.130.10.10">
    <property type="entry name" value="YVTN repeat-like/Quinoprotein amine dehydrogenase"/>
    <property type="match status" value="1"/>
</dbReference>
<dbReference type="RefSeq" id="WP_160045545.1">
    <property type="nucleotide sequence ID" value="NZ_BORQ01000007.1"/>
</dbReference>
<reference evidence="3" key="1">
    <citation type="submission" date="2021-03" db="EMBL/GenBank/DDBJ databases">
        <title>Antimicrobial resistance genes in bacteria isolated from Japanese honey, and their potential for conferring macrolide and lincosamide resistance in the American foulbrood pathogen Paenibacillus larvae.</title>
        <authorList>
            <person name="Okamoto M."/>
            <person name="Kumagai M."/>
            <person name="Kanamori H."/>
            <person name="Takamatsu D."/>
        </authorList>
    </citation>
    <scope>NUCLEOTIDE SEQUENCE</scope>
    <source>
        <strain evidence="3">J2TS6</strain>
    </source>
</reference>
<gene>
    <name evidence="3" type="ORF">J2TS6_50920</name>
</gene>
<dbReference type="InterPro" id="IPR002372">
    <property type="entry name" value="PQQ_rpt_dom"/>
</dbReference>
<name>A0A919XJ96_9BACL</name>
<evidence type="ECO:0000313" key="3">
    <source>
        <dbReference type="EMBL" id="GIO33951.1"/>
    </source>
</evidence>
<protein>
    <recommendedName>
        <fullName evidence="2">Pyrrolo-quinoline quinone repeat domain-containing protein</fullName>
    </recommendedName>
</protein>
<dbReference type="AlphaFoldDB" id="A0A919XJ96"/>
<comment type="caution">
    <text evidence="3">The sequence shown here is derived from an EMBL/GenBank/DDBJ whole genome shotgun (WGS) entry which is preliminary data.</text>
</comment>
<evidence type="ECO:0000259" key="2">
    <source>
        <dbReference type="Pfam" id="PF13360"/>
    </source>
</evidence>
<dbReference type="SUPFAM" id="SSF50998">
    <property type="entry name" value="Quinoprotein alcohol dehydrogenase-like"/>
    <property type="match status" value="1"/>
</dbReference>
<evidence type="ECO:0000256" key="1">
    <source>
        <dbReference type="SAM" id="SignalP"/>
    </source>
</evidence>
<dbReference type="EMBL" id="BORQ01000007">
    <property type="protein sequence ID" value="GIO33951.1"/>
    <property type="molecule type" value="Genomic_DNA"/>
</dbReference>
<sequence>MRFKPLKLLAGAAVLAASSAMLLSVPGTAGMAASSAASASKQVQPASKLVFRYKTPYFADQLTSASRWEDLKAAGYGLTGESANVKPSGAAGNSPGSASGDLVLTVSNEEGSRWIPRWYTSDAAESIVDVSPSYVAVKPDTKLSLAPGSGLKWAPPEQGMKFVALAEWKDWTAVMVSPQGWHGDDRVYRPVLLWMNTQAIASKRAIPTGVLSGDSAVPDELARNLTEFLLEKGDSAANVQKLLGAPDVKERSANLAEPGEPMRLGITWRYERPQAQLAVAFSPEGRLAAWKWILPADGKLEINRTAGSDYRFTYDFRTMPIPATIHAKPAWRNQGTLNYAYLIGATDRVLLVNGDDGGFSGMHYASSVYAVDRGTGQKLWQADAGFGMFGVSLDASRNTAAVFTDYDPAKKKYEARIREFRLQDGRILWEKQLPKERQIRMFAAQGVILLQQTLASKPASEVLSVLDRTTGKQRWNRTLKSNQQILETDAEDPYILLQDGAKLTALDPLDGKERWSVAGAGPAKEDPQWNPYAAYGNIRQPLQHDSSRWLLVGSEWMLLNGDDGQVLARFPWHPQERFETTNDSRYILVQRSEKADDFDPSRIEETVLYDVVQKRSLWTLPGKAVNGTVDGNRLYAVLNGRPAAVDLEKGTLLWQMPVTSLESASPYTMDEMAKTRFAVLSRYLLIGYGSDLLVLRKEDGGVAGRLHDLQFDFAEAHYRRGIEGLLNMSPGGDIYIGSSNGGLARYHKADLERLLDGTDRAPERR</sequence>
<dbReference type="InterPro" id="IPR015943">
    <property type="entry name" value="WD40/YVTN_repeat-like_dom_sf"/>
</dbReference>
<feature type="signal peptide" evidence="1">
    <location>
        <begin position="1"/>
        <end position="29"/>
    </location>
</feature>
<dbReference type="PANTHER" id="PTHR34512:SF30">
    <property type="entry name" value="OUTER MEMBRANE PROTEIN ASSEMBLY FACTOR BAMB"/>
    <property type="match status" value="1"/>
</dbReference>
<dbReference type="Proteomes" id="UP000679779">
    <property type="component" value="Unassembled WGS sequence"/>
</dbReference>
<dbReference type="PANTHER" id="PTHR34512">
    <property type="entry name" value="CELL SURFACE PROTEIN"/>
    <property type="match status" value="1"/>
</dbReference>
<evidence type="ECO:0000313" key="4">
    <source>
        <dbReference type="Proteomes" id="UP000679779"/>
    </source>
</evidence>
<feature type="chain" id="PRO_5038842712" description="Pyrrolo-quinoline quinone repeat domain-containing protein" evidence="1">
    <location>
        <begin position="30"/>
        <end position="765"/>
    </location>
</feature>
<feature type="domain" description="Pyrrolo-quinoline quinone repeat" evidence="2">
    <location>
        <begin position="366"/>
        <end position="522"/>
    </location>
</feature>
<dbReference type="Pfam" id="PF13360">
    <property type="entry name" value="PQQ_2"/>
    <property type="match status" value="1"/>
</dbReference>